<comment type="catalytic activity">
    <reaction evidence="2">
        <text>4-amino-2-methyl-5-(phosphooxymethyl)pyrimidine + ATP = 4-amino-2-methyl-5-(diphosphooxymethyl)pyrimidine + ADP</text>
        <dbReference type="Rhea" id="RHEA:19893"/>
        <dbReference type="ChEBI" id="CHEBI:30616"/>
        <dbReference type="ChEBI" id="CHEBI:57841"/>
        <dbReference type="ChEBI" id="CHEBI:58354"/>
        <dbReference type="ChEBI" id="CHEBI:456216"/>
        <dbReference type="EC" id="2.7.4.7"/>
    </reaction>
</comment>
<dbReference type="PANTHER" id="PTHR20858">
    <property type="entry name" value="PHOSPHOMETHYLPYRIMIDINE KINASE"/>
    <property type="match status" value="1"/>
</dbReference>
<evidence type="ECO:0000256" key="12">
    <source>
        <dbReference type="ARBA" id="ARBA00022977"/>
    </source>
</evidence>
<dbReference type="Gene3D" id="3.40.1190.20">
    <property type="match status" value="1"/>
</dbReference>
<evidence type="ECO:0000256" key="6">
    <source>
        <dbReference type="ARBA" id="ARBA00012963"/>
    </source>
</evidence>
<dbReference type="NCBIfam" id="TIGR00097">
    <property type="entry name" value="HMP-P_kinase"/>
    <property type="match status" value="1"/>
</dbReference>
<evidence type="ECO:0000256" key="4">
    <source>
        <dbReference type="ARBA" id="ARBA00009879"/>
    </source>
</evidence>
<dbReference type="Proteomes" id="UP000352698">
    <property type="component" value="Unassembled WGS sequence"/>
</dbReference>
<dbReference type="GO" id="GO:0008902">
    <property type="term" value="F:hydroxymethylpyrimidine kinase activity"/>
    <property type="evidence" value="ECO:0007669"/>
    <property type="project" value="UniProtKB-EC"/>
</dbReference>
<dbReference type="FunFam" id="3.40.1190.20:FF:000003">
    <property type="entry name" value="Phosphomethylpyrimidine kinase ThiD"/>
    <property type="match status" value="1"/>
</dbReference>
<dbReference type="SUPFAM" id="SSF53613">
    <property type="entry name" value="Ribokinase-like"/>
    <property type="match status" value="1"/>
</dbReference>
<dbReference type="EC" id="2.7.4.7" evidence="6"/>
<dbReference type="EC" id="2.7.1.49" evidence="5"/>
<name>A0A449E4G9_ENTHR</name>
<evidence type="ECO:0000256" key="1">
    <source>
        <dbReference type="ARBA" id="ARBA00000151"/>
    </source>
</evidence>
<evidence type="ECO:0000256" key="2">
    <source>
        <dbReference type="ARBA" id="ARBA00000565"/>
    </source>
</evidence>
<comment type="catalytic activity">
    <reaction evidence="1">
        <text>4-amino-5-hydroxymethyl-2-methylpyrimidine + ATP = 4-amino-2-methyl-5-(phosphooxymethyl)pyrimidine + ADP + H(+)</text>
        <dbReference type="Rhea" id="RHEA:23096"/>
        <dbReference type="ChEBI" id="CHEBI:15378"/>
        <dbReference type="ChEBI" id="CHEBI:16892"/>
        <dbReference type="ChEBI" id="CHEBI:30616"/>
        <dbReference type="ChEBI" id="CHEBI:58354"/>
        <dbReference type="ChEBI" id="CHEBI:456216"/>
        <dbReference type="EC" id="2.7.1.49"/>
    </reaction>
</comment>
<evidence type="ECO:0000313" key="16">
    <source>
        <dbReference type="EMBL" id="VTQ62469.1"/>
    </source>
</evidence>
<dbReference type="GO" id="GO:0008972">
    <property type="term" value="F:phosphomethylpyrimidine kinase activity"/>
    <property type="evidence" value="ECO:0007669"/>
    <property type="project" value="UniProtKB-EC"/>
</dbReference>
<dbReference type="InterPro" id="IPR004399">
    <property type="entry name" value="HMP/HMP-P_kinase_dom"/>
</dbReference>
<proteinExistence type="inferred from homology"/>
<keyword evidence="8 16" id="KW-0808">Transferase</keyword>
<comment type="pathway">
    <text evidence="13">Cofactor biosynthesis; thiamine diphosphate biosynthesis; 4-amino-2-methyl-5-diphosphomethylpyrimidine from 5-amino-1-(5-phospho-D-ribosyl)imidazole: step 2/3.</text>
</comment>
<comment type="caution">
    <text evidence="16">The sequence shown here is derived from an EMBL/GenBank/DDBJ whole genome shotgun (WGS) entry which is preliminary data.</text>
</comment>
<organism evidence="16 17">
    <name type="scientific">Enterococcus hirae</name>
    <dbReference type="NCBI Taxonomy" id="1354"/>
    <lineage>
        <taxon>Bacteria</taxon>
        <taxon>Bacillati</taxon>
        <taxon>Bacillota</taxon>
        <taxon>Bacilli</taxon>
        <taxon>Lactobacillales</taxon>
        <taxon>Enterococcaceae</taxon>
        <taxon>Enterococcus</taxon>
    </lineage>
</organism>
<keyword evidence="9" id="KW-0547">Nucleotide-binding</keyword>
<evidence type="ECO:0000256" key="10">
    <source>
        <dbReference type="ARBA" id="ARBA00022777"/>
    </source>
</evidence>
<evidence type="ECO:0000256" key="13">
    <source>
        <dbReference type="ARBA" id="ARBA00037917"/>
    </source>
</evidence>
<dbReference type="InterPro" id="IPR013749">
    <property type="entry name" value="PM/HMP-P_kinase-1"/>
</dbReference>
<keyword evidence="10 16" id="KW-0418">Kinase</keyword>
<evidence type="ECO:0000313" key="17">
    <source>
        <dbReference type="Proteomes" id="UP000352698"/>
    </source>
</evidence>
<evidence type="ECO:0000256" key="9">
    <source>
        <dbReference type="ARBA" id="ARBA00022741"/>
    </source>
</evidence>
<sequence>MKKVLSIAGSDCSGGAGIQADLKTFSAHRVYGMSVITSVVAENTVRVLTYQDISPQIIKDQMDAVFEDIFPDAVKIGMLSSQETMLAVTESLKKWQPQNIVLDPVMYAKNGNALMEPTAIDTLIQTVLPLANLITPNIPEAEKIAQCTISSIADMEQVGRTIYENSGTAVLIKGGHKSGEATDVLFDGKKVYHFTAERIETKNTHGTGCTLSSAIASELALGKSLEQAVCEAKKYVTLAIQHSLAIGQGHGPTNHFYSLYQNTVEEE</sequence>
<gene>
    <name evidence="16" type="primary">thiD_1</name>
    <name evidence="16" type="ORF">NCTC12204_01020</name>
</gene>
<dbReference type="GO" id="GO:0005829">
    <property type="term" value="C:cytosol"/>
    <property type="evidence" value="ECO:0007669"/>
    <property type="project" value="TreeGrafter"/>
</dbReference>
<comment type="pathway">
    <text evidence="3">Cofactor biosynthesis; thiamine diphosphate biosynthesis; 4-amino-2-methyl-5-diphosphomethylpyrimidine from 5-amino-1-(5-phospho-D-ribosyl)imidazole: step 3/3.</text>
</comment>
<dbReference type="PANTHER" id="PTHR20858:SF17">
    <property type="entry name" value="HYDROXYMETHYLPYRIMIDINE_PHOSPHOMETHYLPYRIMIDINE KINASE THI20-RELATED"/>
    <property type="match status" value="1"/>
</dbReference>
<evidence type="ECO:0000256" key="5">
    <source>
        <dbReference type="ARBA" id="ARBA00012135"/>
    </source>
</evidence>
<dbReference type="GO" id="GO:0009228">
    <property type="term" value="P:thiamine biosynthetic process"/>
    <property type="evidence" value="ECO:0007669"/>
    <property type="project" value="UniProtKB-KW"/>
</dbReference>
<evidence type="ECO:0000256" key="7">
    <source>
        <dbReference type="ARBA" id="ARBA00019161"/>
    </source>
</evidence>
<dbReference type="Pfam" id="PF08543">
    <property type="entry name" value="Phos_pyr_kin"/>
    <property type="match status" value="1"/>
</dbReference>
<reference evidence="16 17" key="1">
    <citation type="submission" date="2019-05" db="EMBL/GenBank/DDBJ databases">
        <authorList>
            <consortium name="Pathogen Informatics"/>
        </authorList>
    </citation>
    <scope>NUCLEOTIDE SEQUENCE [LARGE SCALE GENOMIC DNA]</scope>
    <source>
        <strain evidence="16 17">NCTC12204</strain>
    </source>
</reference>
<dbReference type="RefSeq" id="WP_010737299.1">
    <property type="nucleotide sequence ID" value="NZ_AP027299.1"/>
</dbReference>
<dbReference type="AlphaFoldDB" id="A0A449E4G9"/>
<evidence type="ECO:0000256" key="14">
    <source>
        <dbReference type="ARBA" id="ARBA00042102"/>
    </source>
</evidence>
<accession>A0A449E4G9</accession>
<dbReference type="InterPro" id="IPR029056">
    <property type="entry name" value="Ribokinase-like"/>
</dbReference>
<dbReference type="GO" id="GO:0005524">
    <property type="term" value="F:ATP binding"/>
    <property type="evidence" value="ECO:0007669"/>
    <property type="project" value="UniProtKB-KW"/>
</dbReference>
<evidence type="ECO:0000256" key="11">
    <source>
        <dbReference type="ARBA" id="ARBA00022840"/>
    </source>
</evidence>
<comment type="similarity">
    <text evidence="4">Belongs to the ThiD family.</text>
</comment>
<dbReference type="EMBL" id="CABEEP010000001">
    <property type="protein sequence ID" value="VTQ62469.1"/>
    <property type="molecule type" value="Genomic_DNA"/>
</dbReference>
<evidence type="ECO:0000256" key="15">
    <source>
        <dbReference type="ARBA" id="ARBA00043176"/>
    </source>
</evidence>
<dbReference type="CDD" id="cd01169">
    <property type="entry name" value="HMPP_kinase"/>
    <property type="match status" value="1"/>
</dbReference>
<protein>
    <recommendedName>
        <fullName evidence="7">Hydroxymethylpyrimidine/phosphomethylpyrimidine kinase</fullName>
        <ecNumber evidence="5">2.7.1.49</ecNumber>
        <ecNumber evidence="6">2.7.4.7</ecNumber>
    </recommendedName>
    <alternativeName>
        <fullName evidence="14">Hydroxymethylpyrimidine kinase</fullName>
    </alternativeName>
    <alternativeName>
        <fullName evidence="15">Hydroxymethylpyrimidine phosphate kinase</fullName>
    </alternativeName>
</protein>
<evidence type="ECO:0000256" key="3">
    <source>
        <dbReference type="ARBA" id="ARBA00004769"/>
    </source>
</evidence>
<keyword evidence="11" id="KW-0067">ATP-binding</keyword>
<keyword evidence="12" id="KW-0784">Thiamine biosynthesis</keyword>
<evidence type="ECO:0000256" key="8">
    <source>
        <dbReference type="ARBA" id="ARBA00022679"/>
    </source>
</evidence>